<reference evidence="3" key="1">
    <citation type="submission" date="2013-12" db="EMBL/GenBank/DDBJ databases">
        <title>The Genome Sequence of Aphanomyces astaci APO3.</title>
        <authorList>
            <consortium name="The Broad Institute Genomics Platform"/>
            <person name="Russ C."/>
            <person name="Tyler B."/>
            <person name="van West P."/>
            <person name="Dieguez-Uribeondo J."/>
            <person name="Young S.K."/>
            <person name="Zeng Q."/>
            <person name="Gargeya S."/>
            <person name="Fitzgerald M."/>
            <person name="Abouelleil A."/>
            <person name="Alvarado L."/>
            <person name="Chapman S.B."/>
            <person name="Gainer-Dewar J."/>
            <person name="Goldberg J."/>
            <person name="Griggs A."/>
            <person name="Gujja S."/>
            <person name="Hansen M."/>
            <person name="Howarth C."/>
            <person name="Imamovic A."/>
            <person name="Ireland A."/>
            <person name="Larimer J."/>
            <person name="McCowan C."/>
            <person name="Murphy C."/>
            <person name="Pearson M."/>
            <person name="Poon T.W."/>
            <person name="Priest M."/>
            <person name="Roberts A."/>
            <person name="Saif S."/>
            <person name="Shea T."/>
            <person name="Sykes S."/>
            <person name="Wortman J."/>
            <person name="Nusbaum C."/>
            <person name="Birren B."/>
        </authorList>
    </citation>
    <scope>NUCLEOTIDE SEQUENCE [LARGE SCALE GENOMIC DNA]</scope>
    <source>
        <strain evidence="3">APO3</strain>
    </source>
</reference>
<sequence>MTATGLKPLSFRWILMGCIGALVLFQSVDVFLTYRATSLFRARSSDMPSGLCNLKTGKATPRDAKGAKHHRAREGPDNGFASAQKELP</sequence>
<proteinExistence type="predicted"/>
<dbReference type="GeneID" id="20804094"/>
<feature type="region of interest" description="Disordered" evidence="1">
    <location>
        <begin position="51"/>
        <end position="88"/>
    </location>
</feature>
<keyword evidence="2" id="KW-0472">Membrane</keyword>
<protein>
    <submittedName>
        <fullName evidence="3">Uncharacterized protein</fullName>
    </submittedName>
</protein>
<dbReference type="RefSeq" id="XP_009823899.1">
    <property type="nucleotide sequence ID" value="XM_009825597.1"/>
</dbReference>
<evidence type="ECO:0000256" key="2">
    <source>
        <dbReference type="SAM" id="Phobius"/>
    </source>
</evidence>
<gene>
    <name evidence="3" type="ORF">H257_02098</name>
</gene>
<name>W4H539_APHAT</name>
<dbReference type="AlphaFoldDB" id="W4H539"/>
<organism evidence="3">
    <name type="scientific">Aphanomyces astaci</name>
    <name type="common">Crayfish plague agent</name>
    <dbReference type="NCBI Taxonomy" id="112090"/>
    <lineage>
        <taxon>Eukaryota</taxon>
        <taxon>Sar</taxon>
        <taxon>Stramenopiles</taxon>
        <taxon>Oomycota</taxon>
        <taxon>Saprolegniomycetes</taxon>
        <taxon>Saprolegniales</taxon>
        <taxon>Verrucalvaceae</taxon>
        <taxon>Aphanomyces</taxon>
    </lineage>
</organism>
<dbReference type="VEuPathDB" id="FungiDB:H257_02098"/>
<keyword evidence="2" id="KW-0812">Transmembrane</keyword>
<accession>W4H539</accession>
<dbReference type="EMBL" id="KI913116">
    <property type="protein sequence ID" value="ETV87100.1"/>
    <property type="molecule type" value="Genomic_DNA"/>
</dbReference>
<feature type="transmembrane region" description="Helical" evidence="2">
    <location>
        <begin position="12"/>
        <end position="34"/>
    </location>
</feature>
<keyword evidence="2" id="KW-1133">Transmembrane helix</keyword>
<evidence type="ECO:0000313" key="3">
    <source>
        <dbReference type="EMBL" id="ETV87100.1"/>
    </source>
</evidence>
<evidence type="ECO:0000256" key="1">
    <source>
        <dbReference type="SAM" id="MobiDB-lite"/>
    </source>
</evidence>